<keyword evidence="1" id="KW-0812">Transmembrane</keyword>
<evidence type="ECO:0000256" key="1">
    <source>
        <dbReference type="SAM" id="Phobius"/>
    </source>
</evidence>
<protein>
    <recommendedName>
        <fullName evidence="4">Prepilin-type N-terminal cleavage/methylation domain-containing protein</fullName>
    </recommendedName>
</protein>
<dbReference type="EMBL" id="PCTS01000024">
    <property type="protein sequence ID" value="PIP86486.1"/>
    <property type="molecule type" value="Genomic_DNA"/>
</dbReference>
<dbReference type="Pfam" id="PF07963">
    <property type="entry name" value="N_methyl"/>
    <property type="match status" value="1"/>
</dbReference>
<evidence type="ECO:0008006" key="4">
    <source>
        <dbReference type="Google" id="ProtNLM"/>
    </source>
</evidence>
<feature type="transmembrane region" description="Helical" evidence="1">
    <location>
        <begin position="21"/>
        <end position="48"/>
    </location>
</feature>
<keyword evidence="1" id="KW-1133">Transmembrane helix</keyword>
<name>A0A2H0DWE9_9BACT</name>
<evidence type="ECO:0000313" key="3">
    <source>
        <dbReference type="Proteomes" id="UP000231276"/>
    </source>
</evidence>
<dbReference type="AlphaFoldDB" id="A0A2H0DWE9"/>
<dbReference type="InterPro" id="IPR012902">
    <property type="entry name" value="N_methyl_site"/>
</dbReference>
<evidence type="ECO:0000313" key="2">
    <source>
        <dbReference type="EMBL" id="PIP86486.1"/>
    </source>
</evidence>
<proteinExistence type="predicted"/>
<keyword evidence="1" id="KW-0472">Membrane</keyword>
<gene>
    <name evidence="2" type="ORF">COW82_01770</name>
</gene>
<accession>A0A2H0DWE9</accession>
<organism evidence="2 3">
    <name type="scientific">Candidatus Campbellbacteria bacterium CG22_combo_CG10-13_8_21_14_all_43_18</name>
    <dbReference type="NCBI Taxonomy" id="1974530"/>
    <lineage>
        <taxon>Bacteria</taxon>
        <taxon>Candidatus Campbelliibacteriota</taxon>
    </lineage>
</organism>
<dbReference type="NCBIfam" id="TIGR02532">
    <property type="entry name" value="IV_pilin_GFxxxE"/>
    <property type="match status" value="1"/>
</dbReference>
<reference evidence="2 3" key="1">
    <citation type="submission" date="2017-09" db="EMBL/GenBank/DDBJ databases">
        <title>Depth-based differentiation of microbial function through sediment-hosted aquifers and enrichment of novel symbionts in the deep terrestrial subsurface.</title>
        <authorList>
            <person name="Probst A.J."/>
            <person name="Ladd B."/>
            <person name="Jarett J.K."/>
            <person name="Geller-Mcgrath D.E."/>
            <person name="Sieber C.M."/>
            <person name="Emerson J.B."/>
            <person name="Anantharaman K."/>
            <person name="Thomas B.C."/>
            <person name="Malmstrom R."/>
            <person name="Stieglmeier M."/>
            <person name="Klingl A."/>
            <person name="Woyke T."/>
            <person name="Ryan C.M."/>
            <person name="Banfield J.F."/>
        </authorList>
    </citation>
    <scope>NUCLEOTIDE SEQUENCE [LARGE SCALE GENOMIC DNA]</scope>
    <source>
        <strain evidence="2">CG22_combo_CG10-13_8_21_14_all_43_18</strain>
    </source>
</reference>
<dbReference type="Proteomes" id="UP000231276">
    <property type="component" value="Unassembled WGS sequence"/>
</dbReference>
<comment type="caution">
    <text evidence="2">The sequence shown here is derived from an EMBL/GenBank/DDBJ whole genome shotgun (WGS) entry which is preliminary data.</text>
</comment>
<sequence>MTFFYARTKNLKKRNSEKRRGFTLIEMIIYTSILSAVFVLVVNTLLLISRSYRSIKLTNDINNSASLSLERLTREIRLAESVNAGSSILGAHPGSLVLNTTEEGSPATLNFFLEDDALKLSKDGLLSGLLTRDNIEVSNLVFKLSSGENSEMVKIEMTLTGSEKGMIKSDNFYTSAVLRGSY</sequence>